<dbReference type="Proteomes" id="UP000076874">
    <property type="component" value="Unassembled WGS sequence"/>
</dbReference>
<proteinExistence type="predicted"/>
<organism evidence="3 4">
    <name type="scientific">Niveomyces insectorum RCEF 264</name>
    <dbReference type="NCBI Taxonomy" id="1081102"/>
    <lineage>
        <taxon>Eukaryota</taxon>
        <taxon>Fungi</taxon>
        <taxon>Dikarya</taxon>
        <taxon>Ascomycota</taxon>
        <taxon>Pezizomycotina</taxon>
        <taxon>Sordariomycetes</taxon>
        <taxon>Hypocreomycetidae</taxon>
        <taxon>Hypocreales</taxon>
        <taxon>Cordycipitaceae</taxon>
        <taxon>Niveomyces</taxon>
    </lineage>
</organism>
<dbReference type="InterPro" id="IPR011008">
    <property type="entry name" value="Dimeric_a/b-barrel"/>
</dbReference>
<dbReference type="Gene3D" id="3.30.70.100">
    <property type="match status" value="1"/>
</dbReference>
<feature type="region of interest" description="Disordered" evidence="1">
    <location>
        <begin position="99"/>
        <end position="124"/>
    </location>
</feature>
<evidence type="ECO:0000256" key="1">
    <source>
        <dbReference type="SAM" id="MobiDB-lite"/>
    </source>
</evidence>
<gene>
    <name evidence="3" type="ORF">SPI_02243</name>
</gene>
<reference evidence="3 4" key="1">
    <citation type="journal article" date="2016" name="Genome Biol. Evol.">
        <title>Divergent and convergent evolution of fungal pathogenicity.</title>
        <authorList>
            <person name="Shang Y."/>
            <person name="Xiao G."/>
            <person name="Zheng P."/>
            <person name="Cen K."/>
            <person name="Zhan S."/>
            <person name="Wang C."/>
        </authorList>
    </citation>
    <scope>NUCLEOTIDE SEQUENCE [LARGE SCALE GENOMIC DNA]</scope>
    <source>
        <strain evidence="3 4">RCEF 264</strain>
    </source>
</reference>
<keyword evidence="4" id="KW-1185">Reference proteome</keyword>
<dbReference type="AlphaFoldDB" id="A0A167XVH3"/>
<evidence type="ECO:0000259" key="2">
    <source>
        <dbReference type="Pfam" id="PF03992"/>
    </source>
</evidence>
<sequence length="244" mass="26098">MDNSMILVARLPTVNTLYQAQLLSAMTNIACNASDHEPGVRQFALLVPHNKTTSTAVYAIERYANHAAFQSHLQTAAVRDMFAWINATPIYGDNPPVVHQLSPLNSGPDDASVKPSSSSGQASAKNPFEYVSPALATTPNPFVVVRQFDYAGGADAAQASLPTWEQTVAAKIAGVNIDDGANGTGVLSYGVFGGVDHAERIFTITAYADEAAYQKDLKSRTDERDVDEAEPLLLQLRGGFLSRA</sequence>
<dbReference type="SUPFAM" id="SSF54909">
    <property type="entry name" value="Dimeric alpha+beta barrel"/>
    <property type="match status" value="1"/>
</dbReference>
<dbReference type="InterPro" id="IPR007138">
    <property type="entry name" value="ABM_dom"/>
</dbReference>
<dbReference type="Pfam" id="PF03992">
    <property type="entry name" value="ABM"/>
    <property type="match status" value="1"/>
</dbReference>
<name>A0A167XVH3_9HYPO</name>
<comment type="caution">
    <text evidence="3">The sequence shown here is derived from an EMBL/GenBank/DDBJ whole genome shotgun (WGS) entry which is preliminary data.</text>
</comment>
<feature type="compositionally biased region" description="Polar residues" evidence="1">
    <location>
        <begin position="114"/>
        <end position="124"/>
    </location>
</feature>
<protein>
    <submittedName>
        <fullName evidence="3">Dimeric alpha-beta barrel</fullName>
    </submittedName>
</protein>
<accession>A0A167XVH3</accession>
<dbReference type="OrthoDB" id="4520428at2759"/>
<evidence type="ECO:0000313" key="3">
    <source>
        <dbReference type="EMBL" id="OAA65456.1"/>
    </source>
</evidence>
<evidence type="ECO:0000313" key="4">
    <source>
        <dbReference type="Proteomes" id="UP000076874"/>
    </source>
</evidence>
<feature type="domain" description="ABM" evidence="2">
    <location>
        <begin position="33"/>
        <end position="83"/>
    </location>
</feature>
<dbReference type="EMBL" id="AZHD01000003">
    <property type="protein sequence ID" value="OAA65456.1"/>
    <property type="molecule type" value="Genomic_DNA"/>
</dbReference>